<dbReference type="AlphaFoldDB" id="A0A1M5JJF5"/>
<name>A0A1M5JJF5_9FLAO</name>
<reference evidence="3" key="1">
    <citation type="submission" date="2016-11" db="EMBL/GenBank/DDBJ databases">
        <authorList>
            <person name="Varghese N."/>
            <person name="Submissions S."/>
        </authorList>
    </citation>
    <scope>NUCLEOTIDE SEQUENCE [LARGE SCALE GENOMIC DNA]</scope>
    <source>
        <strain evidence="3">DSM 17659</strain>
    </source>
</reference>
<keyword evidence="1" id="KW-0812">Transmembrane</keyword>
<keyword evidence="3" id="KW-1185">Reference proteome</keyword>
<protein>
    <submittedName>
        <fullName evidence="2">Uncharacterized protein</fullName>
    </submittedName>
</protein>
<evidence type="ECO:0000313" key="3">
    <source>
        <dbReference type="Proteomes" id="UP000184020"/>
    </source>
</evidence>
<dbReference type="EMBL" id="FQWF01000005">
    <property type="protein sequence ID" value="SHG40638.1"/>
    <property type="molecule type" value="Genomic_DNA"/>
</dbReference>
<sequence length="191" mass="21949">MSILFFSIFLIIVILIIKYFSSTDKRITLKLLTYFGIIIGMTSLGCNFLFSSCFGASTPIDIKTQNLTEQNLKIYAVAFWQDYGNSDGNYVQYITKLEPNETSDFCIDNEGGKFWLVAKNMKNEIIYIKESFDSASNFNFKIITNQNIKIQKALLAKELTFKTDKSRESEQYLLWTNIILIGILAISLFKK</sequence>
<evidence type="ECO:0000256" key="1">
    <source>
        <dbReference type="SAM" id="Phobius"/>
    </source>
</evidence>
<feature type="transmembrane region" description="Helical" evidence="1">
    <location>
        <begin position="172"/>
        <end position="189"/>
    </location>
</feature>
<dbReference type="RefSeq" id="WP_073018689.1">
    <property type="nucleotide sequence ID" value="NZ_FQWF01000005.1"/>
</dbReference>
<accession>A0A1M5JJF5</accession>
<evidence type="ECO:0000313" key="2">
    <source>
        <dbReference type="EMBL" id="SHG40638.1"/>
    </source>
</evidence>
<dbReference type="Proteomes" id="UP000184020">
    <property type="component" value="Unassembled WGS sequence"/>
</dbReference>
<organism evidence="2 3">
    <name type="scientific">Flavobacterium micromati</name>
    <dbReference type="NCBI Taxonomy" id="229205"/>
    <lineage>
        <taxon>Bacteria</taxon>
        <taxon>Pseudomonadati</taxon>
        <taxon>Bacteroidota</taxon>
        <taxon>Flavobacteriia</taxon>
        <taxon>Flavobacteriales</taxon>
        <taxon>Flavobacteriaceae</taxon>
        <taxon>Flavobacterium</taxon>
    </lineage>
</organism>
<gene>
    <name evidence="2" type="ORF">SAMN05444372_105220</name>
</gene>
<keyword evidence="1" id="KW-1133">Transmembrane helix</keyword>
<dbReference type="OrthoDB" id="1444853at2"/>
<feature type="transmembrane region" description="Helical" evidence="1">
    <location>
        <begin position="32"/>
        <end position="50"/>
    </location>
</feature>
<keyword evidence="1" id="KW-0472">Membrane</keyword>
<proteinExistence type="predicted"/>